<sequence>MVHSVVEYIPGIGTGYSVGRTITAALESNSRLFWASVADSVQASIRDVIIVTETIEPLEAVILHSMTESFTEKLIDIHHSRYHRIHAEAKVDRPQHNYVIVAENSQGKRENEFFNGTAKGVYYFFNSTFSGSFEDPIWAPNGEEIQLHLERGFYKGAPIMFTWKRARNSSPEQKRAVA</sequence>
<keyword evidence="2" id="KW-1185">Reference proteome</keyword>
<reference evidence="1 2" key="1">
    <citation type="submission" date="2017-06" db="EMBL/GenBank/DDBJ databases">
        <title>Ant-infecting Ophiocordyceps genomes reveal a high diversity of potential behavioral manipulation genes and a possible major role for enterotoxins.</title>
        <authorList>
            <person name="De Bekker C."/>
            <person name="Evans H.C."/>
            <person name="Brachmann A."/>
            <person name="Hughes D.P."/>
        </authorList>
    </citation>
    <scope>NUCLEOTIDE SEQUENCE [LARGE SCALE GENOMIC DNA]</scope>
    <source>
        <strain evidence="1 2">Map64</strain>
    </source>
</reference>
<dbReference type="OrthoDB" id="5148295at2759"/>
<evidence type="ECO:0000313" key="2">
    <source>
        <dbReference type="Proteomes" id="UP000226192"/>
    </source>
</evidence>
<organism evidence="1 2">
    <name type="scientific">Ophiocordyceps australis</name>
    <dbReference type="NCBI Taxonomy" id="1399860"/>
    <lineage>
        <taxon>Eukaryota</taxon>
        <taxon>Fungi</taxon>
        <taxon>Dikarya</taxon>
        <taxon>Ascomycota</taxon>
        <taxon>Pezizomycotina</taxon>
        <taxon>Sordariomycetes</taxon>
        <taxon>Hypocreomycetidae</taxon>
        <taxon>Hypocreales</taxon>
        <taxon>Ophiocordycipitaceae</taxon>
        <taxon>Ophiocordyceps</taxon>
    </lineage>
</organism>
<proteinExistence type="predicted"/>
<protein>
    <submittedName>
        <fullName evidence="1">Uncharacterized protein</fullName>
    </submittedName>
</protein>
<evidence type="ECO:0000313" key="1">
    <source>
        <dbReference type="EMBL" id="PHH61345.1"/>
    </source>
</evidence>
<dbReference type="AlphaFoldDB" id="A0A2C5XVP3"/>
<gene>
    <name evidence="1" type="ORF">CDD81_479</name>
</gene>
<dbReference type="EMBL" id="NJET01000107">
    <property type="protein sequence ID" value="PHH61345.1"/>
    <property type="molecule type" value="Genomic_DNA"/>
</dbReference>
<accession>A0A2C5XVP3</accession>
<comment type="caution">
    <text evidence="1">The sequence shown here is derived from an EMBL/GenBank/DDBJ whole genome shotgun (WGS) entry which is preliminary data.</text>
</comment>
<name>A0A2C5XVP3_9HYPO</name>
<dbReference type="Proteomes" id="UP000226192">
    <property type="component" value="Unassembled WGS sequence"/>
</dbReference>